<dbReference type="InterPro" id="IPR048383">
    <property type="entry name" value="TPPII_Ig-like-1"/>
</dbReference>
<dbReference type="InterPro" id="IPR046939">
    <property type="entry name" value="TPPII_C_sf"/>
</dbReference>
<evidence type="ECO:0000259" key="4">
    <source>
        <dbReference type="Pfam" id="PF21316"/>
    </source>
</evidence>
<dbReference type="PANTHER" id="PTHR40903">
    <property type="entry name" value="GLYCINE-RICH CELL WALL STRUCTURAL PROTEIN 1-LIKE"/>
    <property type="match status" value="1"/>
</dbReference>
<protein>
    <recommendedName>
        <fullName evidence="7">Tripeptidyl-peptidase II</fullName>
    </recommendedName>
</protein>
<dbReference type="InterPro" id="IPR048384">
    <property type="entry name" value="TPPII_GBD"/>
</dbReference>
<evidence type="ECO:0000259" key="3">
    <source>
        <dbReference type="Pfam" id="PF21223"/>
    </source>
</evidence>
<dbReference type="InterPro" id="IPR022229">
    <property type="entry name" value="TPPII_Ig-like-2"/>
</dbReference>
<dbReference type="Proteomes" id="UP001054857">
    <property type="component" value="Unassembled WGS sequence"/>
</dbReference>
<dbReference type="Gene3D" id="2.60.40.3170">
    <property type="match status" value="1"/>
</dbReference>
<reference evidence="5 6" key="1">
    <citation type="journal article" date="2021" name="Sci. Rep.">
        <title>Genome sequencing of the multicellular alga Astrephomene provides insights into convergent evolution of germ-soma differentiation.</title>
        <authorList>
            <person name="Yamashita S."/>
            <person name="Yamamoto K."/>
            <person name="Matsuzaki R."/>
            <person name="Suzuki S."/>
            <person name="Yamaguchi H."/>
            <person name="Hirooka S."/>
            <person name="Minakuchi Y."/>
            <person name="Miyagishima S."/>
            <person name="Kawachi M."/>
            <person name="Toyoda A."/>
            <person name="Nozaki H."/>
        </authorList>
    </citation>
    <scope>NUCLEOTIDE SEQUENCE [LARGE SCALE GENOMIC DNA]</scope>
    <source>
        <strain evidence="5 6">NIES-4017</strain>
    </source>
</reference>
<feature type="domain" description="Tripeptidyl peptidase II second Ig-like" evidence="2">
    <location>
        <begin position="336"/>
        <end position="503"/>
    </location>
</feature>
<dbReference type="Pfam" id="PF12580">
    <property type="entry name" value="TPPII"/>
    <property type="match status" value="1"/>
</dbReference>
<feature type="domain" description="Tripeptidyl-peptidase II galactose-binding" evidence="4">
    <location>
        <begin position="194"/>
        <end position="281"/>
    </location>
</feature>
<comment type="caution">
    <text evidence="5">The sequence shown here is derived from an EMBL/GenBank/DDBJ whole genome shotgun (WGS) entry which is preliminary data.</text>
</comment>
<dbReference type="PANTHER" id="PTHR40903:SF1">
    <property type="entry name" value="HYPHALLY REGULATED CELL WALL PROTEIN 3"/>
    <property type="match status" value="1"/>
</dbReference>
<evidence type="ECO:0000256" key="1">
    <source>
        <dbReference type="SAM" id="MobiDB-lite"/>
    </source>
</evidence>
<name>A0AAD3HQD3_9CHLO</name>
<organism evidence="5 6">
    <name type="scientific">Astrephomene gubernaculifera</name>
    <dbReference type="NCBI Taxonomy" id="47775"/>
    <lineage>
        <taxon>Eukaryota</taxon>
        <taxon>Viridiplantae</taxon>
        <taxon>Chlorophyta</taxon>
        <taxon>core chlorophytes</taxon>
        <taxon>Chlorophyceae</taxon>
        <taxon>CS clade</taxon>
        <taxon>Chlamydomonadales</taxon>
        <taxon>Astrephomenaceae</taxon>
        <taxon>Astrephomene</taxon>
    </lineage>
</organism>
<feature type="compositionally biased region" description="Basic and acidic residues" evidence="1">
    <location>
        <begin position="835"/>
        <end position="906"/>
    </location>
</feature>
<evidence type="ECO:0008006" key="7">
    <source>
        <dbReference type="Google" id="ProtNLM"/>
    </source>
</evidence>
<proteinExistence type="predicted"/>
<dbReference type="Gene3D" id="1.25.40.710">
    <property type="match status" value="1"/>
</dbReference>
<evidence type="ECO:0000313" key="6">
    <source>
        <dbReference type="Proteomes" id="UP001054857"/>
    </source>
</evidence>
<keyword evidence="6" id="KW-1185">Reference proteome</keyword>
<accession>A0AAD3HQD3</accession>
<sequence length="1006" mass="103678">ATATTPAATPWYEVEAVCSEGKGPVGRGIYLREPHESAKPQSYRVTVTPKLPEHAANSDRLGVEERLLLESSVPWVTCPPALLLHHAPRSFEVLIDPTRLSPGLHTGEVVALQLSARSRGPLFRLPVTLVKPLQLLPGPGLQGADAGAAHAAVAVASGYSSSDSGKDGNGSGGNGNGKGAAVGGMVSLGPLSLAPGAEFRSFLAVPPGASWAELTLRSAPYDNPKLLLLRATQLRPAASYRQHEMRTQVTLSGGSEYLTSFPVVGGGTLELTLALFWSAQGTAHLQQLEICFHGVTVAAEGGAAGAGGSGGGTELALQGAELAKKIMVSLPPWAAPTRVRPEARLTQLHIPLRPAEAVLEPATGERDALPEGRVVYRLLLSYRTSLSEPGKYRPCMPLLEKQLYESPLESQLLQLYDASSQQLLATMDAADPQTVTLPPQGRKGPLELLIRLSLRADEGEVLERLRGLPLLLIRSLEAGGGGGGGGLVVPVYGSRRDAILAATTTTAGGGGGGGGGSGGGNSDYDTDGVCAFSSADEATGDTGAAAGAAAAAAAAGSPVGEMLLRAGEVVPLFVGPMAEEKLPKDATQGRLLVGQLTLGQLRRGGGAAPHRLALSYLVPPPPAAAAGNGGGGGASKDGDADKDKAPEIKLAEAVRDAQMRVLRDLKLSDPAQAALYDKLYGELRSSYPAHLPLLVEHLRKLDGRESSSRRTPAGLAAVVAAAEVVVRQVDSGALAASLGVRAGGEEGAEARRARRAAEEQRGALVEALGRQAAALLDAEEEETKKREEMEKEGEKAKGQEAEKEVQLGSEGDVATGAAEDGGVKGAAEDGGVAAAEKEDGGVAAAEKEDGGVAAAEKEDGGVAAAEKEDGGVAAAEKEDGGVAAAEKEDGGVAAAEKEDGGVAAAEKEDGVTACMRELRKWVDTASDPAHLLLHARVEARARRYATALRALDRLLASDDKSVATGAGRREVSELRCRLFAALGWSHIEAQERELQAIRFPKSLALL</sequence>
<feature type="non-terminal residue" evidence="5">
    <location>
        <position position="1006"/>
    </location>
</feature>
<dbReference type="Pfam" id="PF21316">
    <property type="entry name" value="TPPII_GBD"/>
    <property type="match status" value="1"/>
</dbReference>
<dbReference type="Pfam" id="PF21223">
    <property type="entry name" value="TPPII_Ig-like-1"/>
    <property type="match status" value="1"/>
</dbReference>
<feature type="region of interest" description="Disordered" evidence="1">
    <location>
        <begin position="775"/>
        <end position="906"/>
    </location>
</feature>
<dbReference type="AlphaFoldDB" id="A0AAD3HQD3"/>
<feature type="domain" description="Tripeptidyl-peptidase II first Ig-like" evidence="3">
    <location>
        <begin position="26"/>
        <end position="130"/>
    </location>
</feature>
<evidence type="ECO:0000259" key="2">
    <source>
        <dbReference type="Pfam" id="PF12580"/>
    </source>
</evidence>
<feature type="compositionally biased region" description="Basic and acidic residues" evidence="1">
    <location>
        <begin position="782"/>
        <end position="805"/>
    </location>
</feature>
<gene>
    <name evidence="5" type="ORF">Agub_g10733</name>
</gene>
<dbReference type="EMBL" id="BMAR01000026">
    <property type="protein sequence ID" value="GFR48785.1"/>
    <property type="molecule type" value="Genomic_DNA"/>
</dbReference>
<dbReference type="InterPro" id="IPR046940">
    <property type="entry name" value="TPPII_Ig-like_sf"/>
</dbReference>
<evidence type="ECO:0000313" key="5">
    <source>
        <dbReference type="EMBL" id="GFR48785.1"/>
    </source>
</evidence>